<dbReference type="Gene3D" id="3.40.50.1950">
    <property type="entry name" value="Flavin prenyltransferase-like"/>
    <property type="match status" value="1"/>
</dbReference>
<feature type="domain" description="DNA/pantothenate metabolism flavoprotein C-terminal" evidence="4">
    <location>
        <begin position="192"/>
        <end position="398"/>
    </location>
</feature>
<accession>A0A381VZA5</accession>
<gene>
    <name evidence="5" type="ORF">METZ01_LOCUS97837</name>
</gene>
<dbReference type="GO" id="GO:0004633">
    <property type="term" value="F:phosphopantothenoylcysteine decarboxylase activity"/>
    <property type="evidence" value="ECO:0007669"/>
    <property type="project" value="InterPro"/>
</dbReference>
<keyword evidence="1" id="KW-0210">Decarboxylase</keyword>
<evidence type="ECO:0000259" key="4">
    <source>
        <dbReference type="Pfam" id="PF04127"/>
    </source>
</evidence>
<dbReference type="HAMAP" id="MF_02225">
    <property type="entry name" value="CoaBC"/>
    <property type="match status" value="1"/>
</dbReference>
<dbReference type="Pfam" id="PF02441">
    <property type="entry name" value="Flavoprotein"/>
    <property type="match status" value="1"/>
</dbReference>
<evidence type="ECO:0000259" key="3">
    <source>
        <dbReference type="Pfam" id="PF02441"/>
    </source>
</evidence>
<dbReference type="SUPFAM" id="SSF52507">
    <property type="entry name" value="Homo-oligomeric flavin-containing Cys decarboxylases, HFCD"/>
    <property type="match status" value="1"/>
</dbReference>
<evidence type="ECO:0000256" key="1">
    <source>
        <dbReference type="ARBA" id="ARBA00022793"/>
    </source>
</evidence>
<proteinExistence type="inferred from homology"/>
<dbReference type="InterPro" id="IPR035929">
    <property type="entry name" value="CoaB-like_sf"/>
</dbReference>
<dbReference type="PANTHER" id="PTHR14359:SF6">
    <property type="entry name" value="PHOSPHOPANTOTHENOYLCYSTEINE DECARBOXYLASE"/>
    <property type="match status" value="1"/>
</dbReference>
<feature type="domain" description="Flavoprotein" evidence="3">
    <location>
        <begin position="10"/>
        <end position="179"/>
    </location>
</feature>
<reference evidence="5" key="1">
    <citation type="submission" date="2018-05" db="EMBL/GenBank/DDBJ databases">
        <authorList>
            <person name="Lanie J.A."/>
            <person name="Ng W.-L."/>
            <person name="Kazmierczak K.M."/>
            <person name="Andrzejewski T.M."/>
            <person name="Davidsen T.M."/>
            <person name="Wayne K.J."/>
            <person name="Tettelin H."/>
            <person name="Glass J.I."/>
            <person name="Rusch D."/>
            <person name="Podicherti R."/>
            <person name="Tsui H.-C.T."/>
            <person name="Winkler M.E."/>
        </authorList>
    </citation>
    <scope>NUCLEOTIDE SEQUENCE</scope>
</reference>
<dbReference type="GO" id="GO:0071513">
    <property type="term" value="C:phosphopantothenoylcysteine decarboxylase complex"/>
    <property type="evidence" value="ECO:0007669"/>
    <property type="project" value="TreeGrafter"/>
</dbReference>
<evidence type="ECO:0008006" key="6">
    <source>
        <dbReference type="Google" id="ProtNLM"/>
    </source>
</evidence>
<protein>
    <recommendedName>
        <fullName evidence="6">Flavoprotein domain-containing protein</fullName>
    </recommendedName>
</protein>
<dbReference type="InterPro" id="IPR036551">
    <property type="entry name" value="Flavin_trans-like"/>
</dbReference>
<dbReference type="EMBL" id="UINC01010078">
    <property type="protein sequence ID" value="SVA44983.1"/>
    <property type="molecule type" value="Genomic_DNA"/>
</dbReference>
<sequence>MSNDTVLCDKKIILGVSGSIAAYKAVEVLRLLVQAGARVHVVMSANAVKFVTPLTFEALSGNPVYHQVFDSNSSMLMEHIRVIESADLLLIAPATAGIIGKMANGIADDSLSNLCVSYNGAIIVAPAMNDNMYANLAVKENIKKMKRRGVEFVEPEQGELACGSIGQGRLADPSNLLEAIKKQFNSMNDFYGLRLLVTAGPTHEPLDPVRFITNPSSGKMGYAVASAARDRGATVTLISGPTSLPVPEGMRFVSCRTACEMNDHVLQMFSDCDILIMCAAVGDFAPKQIEKEKIKKKGNTPLDLQLLPTEDILKNVAAKKVRQLLVGFAAESENLTQSALEKLRDKNLDFIVANDISSPGIGFQSESNQVTLINKDENIKKLPLLPKVEIAHLLLDDFIKGIPRSEDS</sequence>
<dbReference type="GO" id="GO:0004632">
    <property type="term" value="F:phosphopantothenate--cysteine ligase activity"/>
    <property type="evidence" value="ECO:0007669"/>
    <property type="project" value="InterPro"/>
</dbReference>
<dbReference type="GO" id="GO:0010181">
    <property type="term" value="F:FMN binding"/>
    <property type="evidence" value="ECO:0007669"/>
    <property type="project" value="InterPro"/>
</dbReference>
<dbReference type="Gene3D" id="3.40.50.10300">
    <property type="entry name" value="CoaB-like"/>
    <property type="match status" value="1"/>
</dbReference>
<dbReference type="SUPFAM" id="SSF102645">
    <property type="entry name" value="CoaB-like"/>
    <property type="match status" value="1"/>
</dbReference>
<dbReference type="Pfam" id="PF04127">
    <property type="entry name" value="DFP"/>
    <property type="match status" value="1"/>
</dbReference>
<dbReference type="GO" id="GO:0015937">
    <property type="term" value="P:coenzyme A biosynthetic process"/>
    <property type="evidence" value="ECO:0007669"/>
    <property type="project" value="InterPro"/>
</dbReference>
<dbReference type="AlphaFoldDB" id="A0A381VZA5"/>
<name>A0A381VZA5_9ZZZZ</name>
<dbReference type="NCBIfam" id="TIGR00521">
    <property type="entry name" value="coaBC_dfp"/>
    <property type="match status" value="1"/>
</dbReference>
<keyword evidence="2" id="KW-0456">Lyase</keyword>
<evidence type="ECO:0000256" key="2">
    <source>
        <dbReference type="ARBA" id="ARBA00023239"/>
    </source>
</evidence>
<organism evidence="5">
    <name type="scientific">marine metagenome</name>
    <dbReference type="NCBI Taxonomy" id="408172"/>
    <lineage>
        <taxon>unclassified sequences</taxon>
        <taxon>metagenomes</taxon>
        <taxon>ecological metagenomes</taxon>
    </lineage>
</organism>
<dbReference type="InterPro" id="IPR007085">
    <property type="entry name" value="DNA/pantothenate-metab_flavo_C"/>
</dbReference>
<dbReference type="InterPro" id="IPR005252">
    <property type="entry name" value="CoaBC"/>
</dbReference>
<dbReference type="PANTHER" id="PTHR14359">
    <property type="entry name" value="HOMO-OLIGOMERIC FLAVIN CONTAINING CYS DECARBOXYLASE FAMILY"/>
    <property type="match status" value="1"/>
</dbReference>
<dbReference type="InterPro" id="IPR003382">
    <property type="entry name" value="Flavoprotein"/>
</dbReference>
<dbReference type="GO" id="GO:0015941">
    <property type="term" value="P:pantothenate catabolic process"/>
    <property type="evidence" value="ECO:0007669"/>
    <property type="project" value="InterPro"/>
</dbReference>
<evidence type="ECO:0000313" key="5">
    <source>
        <dbReference type="EMBL" id="SVA44983.1"/>
    </source>
</evidence>